<dbReference type="SMART" id="SM00282">
    <property type="entry name" value="LamG"/>
    <property type="match status" value="5"/>
</dbReference>
<feature type="disulfide bond" evidence="2">
    <location>
        <begin position="643"/>
        <end position="653"/>
    </location>
</feature>
<feature type="repeat" description="WD" evidence="3">
    <location>
        <begin position="1720"/>
        <end position="1761"/>
    </location>
</feature>
<name>A0AAD9IX13_9ANNE</name>
<keyword evidence="2" id="KW-0245">EGF-like domain</keyword>
<dbReference type="InterPro" id="IPR050372">
    <property type="entry name" value="Neurexin-related_CASP"/>
</dbReference>
<feature type="compositionally biased region" description="Polar residues" evidence="4">
    <location>
        <begin position="2107"/>
        <end position="2124"/>
    </location>
</feature>
<comment type="caution">
    <text evidence="2">Lacks conserved residue(s) required for the propagation of feature annotation.</text>
</comment>
<evidence type="ECO:0000259" key="5">
    <source>
        <dbReference type="PROSITE" id="PS50025"/>
    </source>
</evidence>
<accession>A0AAD9IX13</accession>
<dbReference type="PANTHER" id="PTHR15036:SF49">
    <property type="entry name" value="AXOTACTIN"/>
    <property type="match status" value="1"/>
</dbReference>
<dbReference type="InterPro" id="IPR001680">
    <property type="entry name" value="WD40_rpt"/>
</dbReference>
<feature type="repeat" description="WD" evidence="3">
    <location>
        <begin position="2022"/>
        <end position="2063"/>
    </location>
</feature>
<feature type="repeat" description="WD" evidence="3">
    <location>
        <begin position="1980"/>
        <end position="2021"/>
    </location>
</feature>
<evidence type="ECO:0000256" key="4">
    <source>
        <dbReference type="SAM" id="MobiDB-lite"/>
    </source>
</evidence>
<evidence type="ECO:0000256" key="1">
    <source>
        <dbReference type="ARBA" id="ARBA00023157"/>
    </source>
</evidence>
<dbReference type="PROSITE" id="PS50025">
    <property type="entry name" value="LAM_G_DOMAIN"/>
    <property type="match status" value="5"/>
</dbReference>
<dbReference type="Gene3D" id="2.10.25.10">
    <property type="entry name" value="Laminin"/>
    <property type="match status" value="2"/>
</dbReference>
<feature type="region of interest" description="Disordered" evidence="4">
    <location>
        <begin position="2103"/>
        <end position="2124"/>
    </location>
</feature>
<keyword evidence="1 2" id="KW-1015">Disulfide bond</keyword>
<reference evidence="7" key="1">
    <citation type="journal article" date="2023" name="Mol. Biol. Evol.">
        <title>Third-Generation Sequencing Reveals the Adaptive Role of the Epigenome in Three Deep-Sea Polychaetes.</title>
        <authorList>
            <person name="Perez M."/>
            <person name="Aroh O."/>
            <person name="Sun Y."/>
            <person name="Lan Y."/>
            <person name="Juniper S.K."/>
            <person name="Young C.R."/>
            <person name="Angers B."/>
            <person name="Qian P.Y."/>
        </authorList>
    </citation>
    <scope>NUCLEOTIDE SEQUENCE</scope>
    <source>
        <strain evidence="7">P08H-3</strain>
    </source>
</reference>
<feature type="region of interest" description="Disordered" evidence="4">
    <location>
        <begin position="1672"/>
        <end position="1695"/>
    </location>
</feature>
<gene>
    <name evidence="7" type="ORF">LSH36_982g00098</name>
</gene>
<dbReference type="GO" id="GO:0016020">
    <property type="term" value="C:membrane"/>
    <property type="evidence" value="ECO:0007669"/>
    <property type="project" value="UniProtKB-SubCell"/>
</dbReference>
<feature type="domain" description="Laminin G" evidence="5">
    <location>
        <begin position="456"/>
        <end position="636"/>
    </location>
</feature>
<dbReference type="InterPro" id="IPR000742">
    <property type="entry name" value="EGF"/>
</dbReference>
<comment type="caution">
    <text evidence="7">The sequence shown here is derived from an EMBL/GenBank/DDBJ whole genome shotgun (WGS) entry which is preliminary data.</text>
</comment>
<dbReference type="PROSITE" id="PS50294">
    <property type="entry name" value="WD_REPEATS_REGION"/>
    <property type="match status" value="2"/>
</dbReference>
<feature type="domain" description="EGF-like" evidence="6">
    <location>
        <begin position="1041"/>
        <end position="1078"/>
    </location>
</feature>
<evidence type="ECO:0000313" key="8">
    <source>
        <dbReference type="Proteomes" id="UP001208570"/>
    </source>
</evidence>
<evidence type="ECO:0000256" key="3">
    <source>
        <dbReference type="PROSITE-ProRule" id="PRU00221"/>
    </source>
</evidence>
<dbReference type="EMBL" id="JAODUP010000982">
    <property type="protein sequence ID" value="KAK2142234.1"/>
    <property type="molecule type" value="Genomic_DNA"/>
</dbReference>
<evidence type="ECO:0000313" key="7">
    <source>
        <dbReference type="EMBL" id="KAK2142234.1"/>
    </source>
</evidence>
<evidence type="ECO:0008006" key="9">
    <source>
        <dbReference type="Google" id="ProtNLM"/>
    </source>
</evidence>
<evidence type="ECO:0000256" key="2">
    <source>
        <dbReference type="PROSITE-ProRule" id="PRU00076"/>
    </source>
</evidence>
<dbReference type="Proteomes" id="UP001208570">
    <property type="component" value="Unassembled WGS sequence"/>
</dbReference>
<dbReference type="InterPro" id="IPR013320">
    <property type="entry name" value="ConA-like_dom_sf"/>
</dbReference>
<dbReference type="CDD" id="cd00110">
    <property type="entry name" value="LamG"/>
    <property type="match status" value="5"/>
</dbReference>
<feature type="region of interest" description="Disordered" evidence="4">
    <location>
        <begin position="1266"/>
        <end position="1301"/>
    </location>
</feature>
<organism evidence="7 8">
    <name type="scientific">Paralvinella palmiformis</name>
    <dbReference type="NCBI Taxonomy" id="53620"/>
    <lineage>
        <taxon>Eukaryota</taxon>
        <taxon>Metazoa</taxon>
        <taxon>Spiralia</taxon>
        <taxon>Lophotrochozoa</taxon>
        <taxon>Annelida</taxon>
        <taxon>Polychaeta</taxon>
        <taxon>Sedentaria</taxon>
        <taxon>Canalipalpata</taxon>
        <taxon>Terebellida</taxon>
        <taxon>Terebelliformia</taxon>
        <taxon>Alvinellidae</taxon>
        <taxon>Paralvinella</taxon>
    </lineage>
</organism>
<dbReference type="InterPro" id="IPR011047">
    <property type="entry name" value="Quinoprotein_ADH-like_sf"/>
</dbReference>
<keyword evidence="3" id="KW-0853">WD repeat</keyword>
<dbReference type="PROSITE" id="PS50082">
    <property type="entry name" value="WD_REPEATS_2"/>
    <property type="match status" value="3"/>
</dbReference>
<dbReference type="Gene3D" id="2.60.120.200">
    <property type="match status" value="6"/>
</dbReference>
<keyword evidence="8" id="KW-1185">Reference proteome</keyword>
<dbReference type="Pfam" id="PF02210">
    <property type="entry name" value="Laminin_G_2"/>
    <property type="match status" value="5"/>
</dbReference>
<feature type="domain" description="Laminin G" evidence="5">
    <location>
        <begin position="862"/>
        <end position="1038"/>
    </location>
</feature>
<dbReference type="SUPFAM" id="SSF49899">
    <property type="entry name" value="Concanavalin A-like lectins/glucanases"/>
    <property type="match status" value="6"/>
</dbReference>
<dbReference type="PROSITE" id="PS50026">
    <property type="entry name" value="EGF_3"/>
    <property type="match status" value="2"/>
</dbReference>
<protein>
    <recommendedName>
        <fullName evidence="9">Neurexin-1</fullName>
    </recommendedName>
</protein>
<sequence>MLSCGNLVDVNHVEFPMETIKDNVIQHSKYKIYVYGGARTVSGLDGNGILLNGVNQYMDISKAALCNGDLEHCPKGFTFRIKVFPNTLKDNTYFVSSAPLDVYYRNGQLVSEVRSQNKRWRASAAALDRGSWHTIDVSWHPMDGLSMYVDSKRVAVQPRASDNWDGYDPEQRFFIGRADTSMLRERYPNAIIDDVEIWEAKRDYLIGQGLITREYTPDIFPTHGIVLPGSGTTSLPDHGDGSSDTKPITQRQITFNGREWIAYDLRRLPDDYFEPGTFEEFHIRFKTEEPTGMLWWSGTDEKNMHISLKDGTKLIFFIDYGTGQTDRVKVESTTFGNLADGEWHDVWIKRRGNQTIVKVDTLELPPLTMRGVASLISKGAVYMAGGPNPDKLTGSIVRKNIYGSIDKAVFSGSSLPDDVDLVDLYWRDPRPDYVIINGNIDLSSPDSGTVSRPGDEGVSFVRKGAYLILPRLDIDRSGTIEFQFRTTEPDGLLMYNGGTPGSRDFIAMELYDGQLYLVIDLGDRINRFKFGDENGLDLNDGHPHHVKVDRNGQRLRLTLDGVEKDHYIRSRTGKLDLGTYLYLGAVDIPERLPWYLWTNKDKYYQGCLWDVRLNEKEHDLQQYLATQPMHGIDPGCKDMSLKCGSRPCLSGVCHERWGDYYCDCSETSKTGKICEKRAPIVSFDGSDFVRVNINPPIRTHTNDISLRFKTHKPSAVLFSTSNREANDYLRVSLENGRGRLDTNLGGQELVTFFCEKLNDDEWHTLHIKRQAENLKYWVDGCEPRTTNLTGEGFTLDIDQILVASLGRNADPNLDFVGHMQNFYVNGHRFFEYLRDTDLPPGVRIDLNGGSVGDREKEIKYYPITFRSGTNSYVYVPSLRLDGDMRLKFMFKTRDPNGMLFYNGGDHQDFIMSELVNGNLYFGLDDGSGAQVVRVSDRSLNDDQWHTVDIQQSGPQIFRIRIDDGVAVSINRPPSTHSFDIGDKLYVGSIPDHMYGQLHPLINSRNGFSGCLATLKVDGKLYALPDEAILSSRLVVPGCSDASGFCSLTTCKHFGVCKESLNAFVCDCNMTAHVGNICTEEPEGYRISEHNQQGIAHFTFDYPDDTEVDKLAFGFMTWHPNGTMVRAESGFSADYIDAKLVNGHVVVTYDIGNGPQKVVEDAQRFNDGEYHYVTFVRRRGDATLRVDDYPENNIKPGGTATLFNELKYMTVGGQLDSEQRIRNYFNGILAGVYLNGHRVIDLGLKGDNQMTTRGDIRQAKHYFHLDRPSLPTAAPTPFVPGGGSGTPLPPVEPPGPGEGGDGEVVVGPPGEGEVVPDEPGGGMVWEEGDGGESVLIHPDGVGGTGVGAGGSAGGGGGVAPPGVAAARTGAGGVAGAPEGARASVVAGTFLGLLALASGIGWAFYKFKPGLLTAGGGPPASTPLNISSPTAGSGFIKANAAGGAGGMSGITMSSANGAAATGIGIGMASASTQTPAGMGPAGASAANFQILSGGAAAGSGIAGVSTARGTVTRPTQTDLFFVPGVPVPPPVAVHSAISGAGYAAGGAGGASAYAGASNAYAGGGYNSSSYAMSQQVSSSTMEEFDALDSRAGGGASGSGYGGAGYGSGYASMKTVASAETQTPNLSPISAPSPQPQVIYDANAQTMNYQSSAYGAESSSMFSSSYKETSSYNADNAVSQSTAQRARTLSPPPDATLSHSYQMRNMAMLDSTNRTSTGPNIFLAAEEIRVDCLELTADGRYVVTGSIFGPPQIWDMRTGELVRMMAGDDLSSTDIHLAAGDSLLVGQVAEMTQVDPRDTLATTRVHNRKLQLWDFATGHPLEMGHNEHCTASCMMKDGEKMVLGRTDQYGGGTTIVIWDLLGNEPIRKLKLDASIGFADHISYLNLSRDNRYAVAGFQNSYDGNANFIVFDLTVGDYANADPLMLALDAESEVTAMLVNHEAVTGTRKGELTVWSLRTGKALRQFVSPSGGVHTLTRGGALSTPAHGGEIKAIAISGDGQYLVSASADTTLKVWALQSEKHMFTLRGHTDEVWCCTISHDNDIIASGSRDNTIRLWRMQNGVQICAFNAGVDIFTVKMTCRKKTVVALGDKYGARKLIMLQVVHTKTRSGHGSQTTSPMSSPIPNHY</sequence>
<feature type="compositionally biased region" description="Pro residues" evidence="4">
    <location>
        <begin position="1286"/>
        <end position="1295"/>
    </location>
</feature>
<proteinExistence type="predicted"/>
<dbReference type="Gene3D" id="2.130.10.10">
    <property type="entry name" value="YVTN repeat-like/Quinoprotein amine dehydrogenase"/>
    <property type="match status" value="2"/>
</dbReference>
<dbReference type="Pfam" id="PF00400">
    <property type="entry name" value="WD40"/>
    <property type="match status" value="2"/>
</dbReference>
<dbReference type="InterPro" id="IPR001791">
    <property type="entry name" value="Laminin_G"/>
</dbReference>
<evidence type="ECO:0000259" key="6">
    <source>
        <dbReference type="PROSITE" id="PS50026"/>
    </source>
</evidence>
<feature type="domain" description="Laminin G" evidence="5">
    <location>
        <begin position="1084"/>
        <end position="1258"/>
    </location>
</feature>
<feature type="domain" description="Laminin G" evidence="5">
    <location>
        <begin position="250"/>
        <end position="439"/>
    </location>
</feature>
<dbReference type="SMART" id="SM00320">
    <property type="entry name" value="WD40"/>
    <property type="match status" value="2"/>
</dbReference>
<dbReference type="PANTHER" id="PTHR15036">
    <property type="entry name" value="PIKACHURIN-LIKE PROTEIN"/>
    <property type="match status" value="1"/>
</dbReference>
<feature type="domain" description="EGF-like" evidence="6">
    <location>
        <begin position="639"/>
        <end position="675"/>
    </location>
</feature>
<dbReference type="SUPFAM" id="SSF50998">
    <property type="entry name" value="Quinoprotein alcohol dehydrogenase-like"/>
    <property type="match status" value="1"/>
</dbReference>
<feature type="compositionally biased region" description="Polar residues" evidence="4">
    <location>
        <begin position="1672"/>
        <end position="1684"/>
    </location>
</feature>
<feature type="domain" description="Laminin G" evidence="5">
    <location>
        <begin position="680"/>
        <end position="846"/>
    </location>
</feature>
<dbReference type="InterPro" id="IPR015943">
    <property type="entry name" value="WD40/YVTN_repeat-like_dom_sf"/>
</dbReference>